<evidence type="ECO:0000313" key="1">
    <source>
        <dbReference type="EMBL" id="GMA86799.1"/>
    </source>
</evidence>
<name>A0ABQ6JHF6_9ACTN</name>
<keyword evidence="2" id="KW-1185">Reference proteome</keyword>
<accession>A0ABQ6JHF6</accession>
<comment type="caution">
    <text evidence="1">The sequence shown here is derived from an EMBL/GenBank/DDBJ whole genome shotgun (WGS) entry which is preliminary data.</text>
</comment>
<protein>
    <submittedName>
        <fullName evidence="1">Uncharacterized protein</fullName>
    </submittedName>
</protein>
<gene>
    <name evidence="1" type="ORF">GCM10025868_20490</name>
</gene>
<sequence length="126" mass="13599">MLRDLLLDAVEDRLRQTAGVGLGLHHQRRHGRDEHGLRHPRLAVPRQVAHHLAATGRVPDVHGVVQVEVLGERGQVVGVVVHVVAVGGLARPAVAAPVVRHDPVALLQEEQQAARPSRRTTTASRG</sequence>
<organism evidence="1 2">
    <name type="scientific">Angustibacter aerolatus</name>
    <dbReference type="NCBI Taxonomy" id="1162965"/>
    <lineage>
        <taxon>Bacteria</taxon>
        <taxon>Bacillati</taxon>
        <taxon>Actinomycetota</taxon>
        <taxon>Actinomycetes</taxon>
        <taxon>Kineosporiales</taxon>
        <taxon>Kineosporiaceae</taxon>
    </lineage>
</organism>
<dbReference type="EMBL" id="BSUZ01000001">
    <property type="protein sequence ID" value="GMA86799.1"/>
    <property type="molecule type" value="Genomic_DNA"/>
</dbReference>
<dbReference type="Proteomes" id="UP001157017">
    <property type="component" value="Unassembled WGS sequence"/>
</dbReference>
<evidence type="ECO:0000313" key="2">
    <source>
        <dbReference type="Proteomes" id="UP001157017"/>
    </source>
</evidence>
<reference evidence="2" key="1">
    <citation type="journal article" date="2019" name="Int. J. Syst. Evol. Microbiol.">
        <title>The Global Catalogue of Microorganisms (GCM) 10K type strain sequencing project: providing services to taxonomists for standard genome sequencing and annotation.</title>
        <authorList>
            <consortium name="The Broad Institute Genomics Platform"/>
            <consortium name="The Broad Institute Genome Sequencing Center for Infectious Disease"/>
            <person name="Wu L."/>
            <person name="Ma J."/>
        </authorList>
    </citation>
    <scope>NUCLEOTIDE SEQUENCE [LARGE SCALE GENOMIC DNA]</scope>
    <source>
        <strain evidence="2">NBRC 108730</strain>
    </source>
</reference>
<proteinExistence type="predicted"/>